<dbReference type="CDD" id="cd08515">
    <property type="entry name" value="PBP2_NikA_DppA_OppA_like_10"/>
    <property type="match status" value="1"/>
</dbReference>
<evidence type="ECO:0000259" key="5">
    <source>
        <dbReference type="Pfam" id="PF00496"/>
    </source>
</evidence>
<comment type="caution">
    <text evidence="6">The sequence shown here is derived from an EMBL/GenBank/DDBJ whole genome shotgun (WGS) entry which is preliminary data.</text>
</comment>
<dbReference type="PROSITE" id="PS51257">
    <property type="entry name" value="PROKAR_LIPOPROTEIN"/>
    <property type="match status" value="1"/>
</dbReference>
<keyword evidence="2 4" id="KW-0732">Signal</keyword>
<evidence type="ECO:0000256" key="3">
    <source>
        <dbReference type="SAM" id="MobiDB-lite"/>
    </source>
</evidence>
<dbReference type="GO" id="GO:0043190">
    <property type="term" value="C:ATP-binding cassette (ABC) transporter complex"/>
    <property type="evidence" value="ECO:0007669"/>
    <property type="project" value="InterPro"/>
</dbReference>
<evidence type="ECO:0000256" key="1">
    <source>
        <dbReference type="ARBA" id="ARBA00005695"/>
    </source>
</evidence>
<evidence type="ECO:0000313" key="7">
    <source>
        <dbReference type="Proteomes" id="UP000466024"/>
    </source>
</evidence>
<dbReference type="PIRSF" id="PIRSF002741">
    <property type="entry name" value="MppA"/>
    <property type="match status" value="1"/>
</dbReference>
<keyword evidence="7" id="KW-1185">Reference proteome</keyword>
<protein>
    <submittedName>
        <fullName evidence="6">ABC transporter substrate-binding protein</fullName>
    </submittedName>
</protein>
<evidence type="ECO:0000256" key="2">
    <source>
        <dbReference type="ARBA" id="ARBA00022729"/>
    </source>
</evidence>
<dbReference type="GO" id="GO:1904680">
    <property type="term" value="F:peptide transmembrane transporter activity"/>
    <property type="evidence" value="ECO:0007669"/>
    <property type="project" value="TreeGrafter"/>
</dbReference>
<dbReference type="PANTHER" id="PTHR30290">
    <property type="entry name" value="PERIPLASMIC BINDING COMPONENT OF ABC TRANSPORTER"/>
    <property type="match status" value="1"/>
</dbReference>
<evidence type="ECO:0000256" key="4">
    <source>
        <dbReference type="SAM" id="SignalP"/>
    </source>
</evidence>
<feature type="signal peptide" evidence="4">
    <location>
        <begin position="1"/>
        <end position="28"/>
    </location>
</feature>
<dbReference type="Pfam" id="PF00496">
    <property type="entry name" value="SBP_bac_5"/>
    <property type="match status" value="1"/>
</dbReference>
<dbReference type="Gene3D" id="3.40.190.10">
    <property type="entry name" value="Periplasmic binding protein-like II"/>
    <property type="match status" value="1"/>
</dbReference>
<dbReference type="EMBL" id="VTPX01000004">
    <property type="protein sequence ID" value="KAA0018713.1"/>
    <property type="molecule type" value="Genomic_DNA"/>
</dbReference>
<dbReference type="InterPro" id="IPR023765">
    <property type="entry name" value="SBP_5_CS"/>
</dbReference>
<sequence>MMFCPLKRWTPASAGALALGLTMLLGLAGCTDDGSQDDILDVAFQSQVSNLDRTFTTKREYIILSQLIDDFLFDVDPETLKYEPLLAKSYEFINDTTLDVTLRDGVKFHDGSTLSVKDVLYTYNFVLDPDNGARANRNVSDWLESVEQIGPMTVRFHLSYPYPLALRDMAVTVPIRKAGSYTVDGELDKSALVTRENGLGPYEVVHFLPGREVMLKRFEDYYDGSPKGKPAIRQIRIHTISDWGSAQAGILAGELDWLYNVPGDIARNLDASGYAKRLVGPSMRIGFLQLDAAGLTGENAPLTDLRVRRAVNHAINRQSIVENLVGAGASLIATSCNPVQFGCETDVQRYPYDPRKARELLTEAGYPDGFPLTLWAYRDPYVAEAMAQDLRDVGIDVSLRYVPLPVLNKARSAGEIPAYFGTWGAGGTADVAATLSVMWNMNTDRNLAQDPLIAKLVASAERTQVKETRRQLYSRALKRIADQAYWAPLYVFPQNYVVNKRLGFPVPSDGLPRLYLTHWRSDGDSTSGDRASGGTVGNKGGN</sequence>
<dbReference type="InterPro" id="IPR000914">
    <property type="entry name" value="SBP_5_dom"/>
</dbReference>
<comment type="similarity">
    <text evidence="1">Belongs to the bacterial solute-binding protein 5 family.</text>
</comment>
<dbReference type="InterPro" id="IPR030678">
    <property type="entry name" value="Peptide/Ni-bd"/>
</dbReference>
<feature type="region of interest" description="Disordered" evidence="3">
    <location>
        <begin position="522"/>
        <end position="542"/>
    </location>
</feature>
<dbReference type="Proteomes" id="UP000466024">
    <property type="component" value="Unassembled WGS sequence"/>
</dbReference>
<dbReference type="AlphaFoldDB" id="A0A640WEY4"/>
<dbReference type="SUPFAM" id="SSF53850">
    <property type="entry name" value="Periplasmic binding protein-like II"/>
    <property type="match status" value="1"/>
</dbReference>
<proteinExistence type="inferred from homology"/>
<dbReference type="GO" id="GO:0030288">
    <property type="term" value="C:outer membrane-bounded periplasmic space"/>
    <property type="evidence" value="ECO:0007669"/>
    <property type="project" value="UniProtKB-ARBA"/>
</dbReference>
<dbReference type="Gene3D" id="3.10.105.10">
    <property type="entry name" value="Dipeptide-binding Protein, Domain 3"/>
    <property type="match status" value="1"/>
</dbReference>
<feature type="domain" description="Solute-binding protein family 5" evidence="5">
    <location>
        <begin position="81"/>
        <end position="438"/>
    </location>
</feature>
<organism evidence="6 7">
    <name type="scientific">Salinicola corii</name>
    <dbReference type="NCBI Taxonomy" id="2606937"/>
    <lineage>
        <taxon>Bacteria</taxon>
        <taxon>Pseudomonadati</taxon>
        <taxon>Pseudomonadota</taxon>
        <taxon>Gammaproteobacteria</taxon>
        <taxon>Oceanospirillales</taxon>
        <taxon>Halomonadaceae</taxon>
        <taxon>Salinicola</taxon>
    </lineage>
</organism>
<evidence type="ECO:0000313" key="6">
    <source>
        <dbReference type="EMBL" id="KAA0018713.1"/>
    </source>
</evidence>
<feature type="chain" id="PRO_5025042729" evidence="4">
    <location>
        <begin position="29"/>
        <end position="542"/>
    </location>
</feature>
<reference evidence="6 7" key="1">
    <citation type="submission" date="2019-08" db="EMBL/GenBank/DDBJ databases">
        <title>Bioinformatics analysis of the strain L3 and L5.</title>
        <authorList>
            <person name="Li X."/>
        </authorList>
    </citation>
    <scope>NUCLEOTIDE SEQUENCE [LARGE SCALE GENOMIC DNA]</scope>
    <source>
        <strain evidence="6 7">L3</strain>
    </source>
</reference>
<dbReference type="PANTHER" id="PTHR30290:SF38">
    <property type="entry name" value="D,D-DIPEPTIDE-BINDING PERIPLASMIC PROTEIN DDPA-RELATED"/>
    <property type="match status" value="1"/>
</dbReference>
<dbReference type="PROSITE" id="PS01040">
    <property type="entry name" value="SBP_BACTERIAL_5"/>
    <property type="match status" value="1"/>
</dbReference>
<dbReference type="Gene3D" id="3.90.76.10">
    <property type="entry name" value="Dipeptide-binding Protein, Domain 1"/>
    <property type="match status" value="1"/>
</dbReference>
<accession>A0A640WEY4</accession>
<name>A0A640WEY4_9GAMM</name>
<gene>
    <name evidence="6" type="ORF">F0A16_09420</name>
</gene>
<dbReference type="GO" id="GO:0015833">
    <property type="term" value="P:peptide transport"/>
    <property type="evidence" value="ECO:0007669"/>
    <property type="project" value="TreeGrafter"/>
</dbReference>
<dbReference type="InterPro" id="IPR039424">
    <property type="entry name" value="SBP_5"/>
</dbReference>